<protein>
    <submittedName>
        <fullName evidence="1">Uncharacterized protein</fullName>
    </submittedName>
</protein>
<reference evidence="2" key="1">
    <citation type="journal article" date="2016" name="Genome Biol. Evol.">
        <title>Comparative 'omics' of the Fusarium fujikuroi species complex highlights differences in genetic potential and metabolite synthesis.</title>
        <authorList>
            <person name="Niehaus E.-M."/>
            <person name="Muensterkoetter M."/>
            <person name="Proctor R.H."/>
            <person name="Brown D.W."/>
            <person name="Sharon A."/>
            <person name="Idan Y."/>
            <person name="Oren-Young L."/>
            <person name="Sieber C.M."/>
            <person name="Novak O."/>
            <person name="Pencik A."/>
            <person name="Tarkowska D."/>
            <person name="Hromadova K."/>
            <person name="Freeman S."/>
            <person name="Maymon M."/>
            <person name="Elazar M."/>
            <person name="Youssef S.A."/>
            <person name="El-Shabrawy E.S.M."/>
            <person name="Shalaby A.B.A."/>
            <person name="Houterman P."/>
            <person name="Brock N.L."/>
            <person name="Burkhardt I."/>
            <person name="Tsavkelova E.A."/>
            <person name="Dickschat J.S."/>
            <person name="Galuszka P."/>
            <person name="Gueldener U."/>
            <person name="Tudzynski B."/>
        </authorList>
    </citation>
    <scope>NUCLEOTIDE SEQUENCE [LARGE SCALE GENOMIC DNA]</scope>
    <source>
        <strain evidence="2">ET1</strain>
    </source>
</reference>
<gene>
    <name evidence="1" type="ORF">FPRO_09820</name>
</gene>
<name>A0A1L7VPW6_FUSPR</name>
<dbReference type="RefSeq" id="XP_031083108.1">
    <property type="nucleotide sequence ID" value="XM_031233252.1"/>
</dbReference>
<dbReference type="Proteomes" id="UP000183971">
    <property type="component" value="Unassembled WGS sequence"/>
</dbReference>
<sequence length="32" mass="3465">MTAHAFTLSAFCTCAACVLSTLEHIHDAERTL</sequence>
<dbReference type="AlphaFoldDB" id="A0A1L7VPW6"/>
<proteinExistence type="predicted"/>
<dbReference type="EMBL" id="FJOF01000006">
    <property type="protein sequence ID" value="CZR42517.1"/>
    <property type="molecule type" value="Genomic_DNA"/>
</dbReference>
<dbReference type="GeneID" id="42054692"/>
<dbReference type="VEuPathDB" id="FungiDB:FPRO_09820"/>
<accession>A0A1L7VPW6</accession>
<evidence type="ECO:0000313" key="1">
    <source>
        <dbReference type="EMBL" id="CZR42517.1"/>
    </source>
</evidence>
<evidence type="ECO:0000313" key="2">
    <source>
        <dbReference type="Proteomes" id="UP000183971"/>
    </source>
</evidence>
<organism evidence="1 2">
    <name type="scientific">Fusarium proliferatum (strain ET1)</name>
    <name type="common">Orchid endophyte fungus</name>
    <dbReference type="NCBI Taxonomy" id="1227346"/>
    <lineage>
        <taxon>Eukaryota</taxon>
        <taxon>Fungi</taxon>
        <taxon>Dikarya</taxon>
        <taxon>Ascomycota</taxon>
        <taxon>Pezizomycotina</taxon>
        <taxon>Sordariomycetes</taxon>
        <taxon>Hypocreomycetidae</taxon>
        <taxon>Hypocreales</taxon>
        <taxon>Nectriaceae</taxon>
        <taxon>Fusarium</taxon>
        <taxon>Fusarium fujikuroi species complex</taxon>
    </lineage>
</organism>
<keyword evidence="2" id="KW-1185">Reference proteome</keyword>
<comment type="caution">
    <text evidence="1">The sequence shown here is derived from an EMBL/GenBank/DDBJ whole genome shotgun (WGS) entry which is preliminary data.</text>
</comment>